<protein>
    <submittedName>
        <fullName evidence="2">Transmembrane protein, putative</fullName>
    </submittedName>
</protein>
<keyword evidence="1" id="KW-1133">Transmembrane helix</keyword>
<keyword evidence="1 2" id="KW-0812">Transmembrane</keyword>
<dbReference type="Gene3D" id="3.30.450.20">
    <property type="entry name" value="PAS domain"/>
    <property type="match status" value="1"/>
</dbReference>
<reference evidence="3" key="1">
    <citation type="journal article" date="2006" name="PLoS Biol.">
        <title>Macronuclear genome sequence of the ciliate Tetrahymena thermophila, a model eukaryote.</title>
        <authorList>
            <person name="Eisen J.A."/>
            <person name="Coyne R.S."/>
            <person name="Wu M."/>
            <person name="Wu D."/>
            <person name="Thiagarajan M."/>
            <person name="Wortman J.R."/>
            <person name="Badger J.H."/>
            <person name="Ren Q."/>
            <person name="Amedeo P."/>
            <person name="Jones K.M."/>
            <person name="Tallon L.J."/>
            <person name="Delcher A.L."/>
            <person name="Salzberg S.L."/>
            <person name="Silva J.C."/>
            <person name="Haas B.J."/>
            <person name="Majoros W.H."/>
            <person name="Farzad M."/>
            <person name="Carlton J.M."/>
            <person name="Smith R.K. Jr."/>
            <person name="Garg J."/>
            <person name="Pearlman R.E."/>
            <person name="Karrer K.M."/>
            <person name="Sun L."/>
            <person name="Manning G."/>
            <person name="Elde N.C."/>
            <person name="Turkewitz A.P."/>
            <person name="Asai D.J."/>
            <person name="Wilkes D.E."/>
            <person name="Wang Y."/>
            <person name="Cai H."/>
            <person name="Collins K."/>
            <person name="Stewart B.A."/>
            <person name="Lee S.R."/>
            <person name="Wilamowska K."/>
            <person name="Weinberg Z."/>
            <person name="Ruzzo W.L."/>
            <person name="Wloga D."/>
            <person name="Gaertig J."/>
            <person name="Frankel J."/>
            <person name="Tsao C.-C."/>
            <person name="Gorovsky M.A."/>
            <person name="Keeling P.J."/>
            <person name="Waller R.F."/>
            <person name="Patron N.J."/>
            <person name="Cherry J.M."/>
            <person name="Stover N.A."/>
            <person name="Krieger C.J."/>
            <person name="del Toro C."/>
            <person name="Ryder H.F."/>
            <person name="Williamson S.C."/>
            <person name="Barbeau R.A."/>
            <person name="Hamilton E.P."/>
            <person name="Orias E."/>
        </authorList>
    </citation>
    <scope>NUCLEOTIDE SEQUENCE [LARGE SCALE GENOMIC DNA]</scope>
    <source>
        <strain evidence="3">SB210</strain>
    </source>
</reference>
<keyword evidence="3" id="KW-1185">Reference proteome</keyword>
<accession>I7LVQ0</accession>
<dbReference type="EMBL" id="GG662639">
    <property type="protein sequence ID" value="EAR99495.2"/>
    <property type="molecule type" value="Genomic_DNA"/>
</dbReference>
<organism evidence="2 3">
    <name type="scientific">Tetrahymena thermophila (strain SB210)</name>
    <dbReference type="NCBI Taxonomy" id="312017"/>
    <lineage>
        <taxon>Eukaryota</taxon>
        <taxon>Sar</taxon>
        <taxon>Alveolata</taxon>
        <taxon>Ciliophora</taxon>
        <taxon>Intramacronucleata</taxon>
        <taxon>Oligohymenophorea</taxon>
        <taxon>Hymenostomatida</taxon>
        <taxon>Tetrahymenina</taxon>
        <taxon>Tetrahymenidae</taxon>
        <taxon>Tetrahymena</taxon>
    </lineage>
</organism>
<keyword evidence="1" id="KW-0472">Membrane</keyword>
<dbReference type="GeneID" id="7843773"/>
<sequence length="1338" mass="158546">MCKLTNYCRSSSLYIHLVHAITQLSYGLDLSQQWIVSIQKQSLYNFVFCNAYLSEAQLNQLVNYMDTMQSLYNKFNANKVKLKVQNFRPVQCSMGNYDLKKCKDYQMKEQKKNFIYLEQWFHREILDYENLPYQQQNLLQMNWRFVFFPKSVQTSLADGLVKPSFYFNSFNSSLMAVTPSRVQNYGGSSYMNCIPGKHLLNFDPRCRGWYQLAMQNKGITFFSPYLQISSFTIGITISQRFDDADDNNLSVYSFNLDITNLADRYFKDQDTLDQNSLMEGYTVFFHKDTHTIFYHKNWDRSNGILNTWEQVEYNRTLFQFDDSQAQNFQSNLQKIIDEDLDISEINYYFNSSSDSNILYFEKDQNKYIALIIPIKVTSRINAYQSNKLKEQKPFYIGRVHTDISDLIYQANFYFFGIFKKLCIIEVCIILVILLISLIHYFAVLFHIIDMPIQFLCLFLKQFHIRDSGIEKQRVQKANSNFSATRFLSRAFTSHENNSEPQVTQRIQVGSYKKILLAHQIEQQKTFTPQTRQKTITFYEESPKASADQLKSKRNKSFFNFHHDQQSQQRISAFKLKVNEEKNKNGINDAHNGDDKQCQTTPNRVNKLEEVQYLIQSVNEIEQSKLINRQHSQSNATIQNNLGIIFSEVDDKIDQKSINGNDQQELDLKQMDYTFLEMKIIQEAFLQLQQVIQLAKQESSQGNIEASIINFCVVKNIFVKIKNFQQVSFCYYNLGILCIRKGDFLKAVEYLESSIYNNLLSQNYGVNTIQEFAEKLQHINFQKDYNSLQNYQQLSTKICILVYALRNITFQPNCSRKNKSIYLKKGIYYSQICNKMLKTFFHSNLHPSLHINYILLCSLHIDLGFINQAAKYLFKAHKIWNLYKGDTDYDVKTLDQLLLNFEKSFQMQNEDVAFLQLQQNYLKIQNNNNNTVPQDLFIHQVFPQSVIETLKFMNLARIYLKFNKKFEGCQILTRVIEYGQIFDPHTRLEALTYLNENFQNMNLDNLLIQNEIVKYRGDPLNIFIILQCPTSYKDYSNQIKYYLSFIQNLYNNFIHLDDKVQVFQFSDQIVSLNNLSPIQTQNHLYHLLFQIKDHIIQQLNNKFDDSIYDDQTVDYSEVNVINWTQALRHVIYNNIYGKNLLLKSYLQDNFKISKSETTSNQNILDQQKIVNNQKQQDNYDQIQQNSFDQQQSNQEKIEYYSNTRIIIEENLKQINNDHSSILDLQLIQPEYRKRQDIIIIVSDEEEELNNYDSYVNPFQGLPEEFIPTTFHYQRNIFNEQNNFLNQDCSIKNLDKSQNDNTAFQFQFQCENHKYNKHSNFNQFFKDILSYRIFQKQQHF</sequence>
<evidence type="ECO:0000313" key="3">
    <source>
        <dbReference type="Proteomes" id="UP000009168"/>
    </source>
</evidence>
<feature type="transmembrane region" description="Helical" evidence="1">
    <location>
        <begin position="421"/>
        <end position="448"/>
    </location>
</feature>
<dbReference type="RefSeq" id="XP_001019740.2">
    <property type="nucleotide sequence ID" value="XM_001019740.2"/>
</dbReference>
<evidence type="ECO:0000256" key="1">
    <source>
        <dbReference type="SAM" id="Phobius"/>
    </source>
</evidence>
<evidence type="ECO:0000313" key="2">
    <source>
        <dbReference type="EMBL" id="EAR99495.2"/>
    </source>
</evidence>
<dbReference type="KEGG" id="tet:TTHERM_00137580"/>
<dbReference type="Proteomes" id="UP000009168">
    <property type="component" value="Unassembled WGS sequence"/>
</dbReference>
<proteinExistence type="predicted"/>
<dbReference type="InParanoid" id="I7LVQ0"/>
<gene>
    <name evidence="2" type="ORF">TTHERM_00137580</name>
</gene>
<name>I7LVQ0_TETTS</name>